<evidence type="ECO:0000313" key="1">
    <source>
        <dbReference type="EMBL" id="QVP52769.1"/>
    </source>
</evidence>
<proteinExistence type="predicted"/>
<dbReference type="AlphaFoldDB" id="A0A8E6MQE3"/>
<keyword evidence="1" id="KW-0614">Plasmid</keyword>
<sequence length="65" mass="7548">MNIKPETREILRQYKELINARRRDADQSELELTIAQVMDEICEYMACQCAVYIGGHFILQGGKSR</sequence>
<evidence type="ECO:0008006" key="2">
    <source>
        <dbReference type="Google" id="ProtNLM"/>
    </source>
</evidence>
<dbReference type="EMBL" id="CP074597">
    <property type="protein sequence ID" value="QVP52769.1"/>
    <property type="molecule type" value="Genomic_DNA"/>
</dbReference>
<gene>
    <name evidence="1" type="ORF">AIT66_24740</name>
</gene>
<name>A0A8E6MQE3_SALER</name>
<organism evidence="1">
    <name type="scientific">Salmonella enterica subsp. salamae</name>
    <dbReference type="NCBI Taxonomy" id="59202"/>
    <lineage>
        <taxon>Bacteria</taxon>
        <taxon>Pseudomonadati</taxon>
        <taxon>Pseudomonadota</taxon>
        <taxon>Gammaproteobacteria</taxon>
        <taxon>Enterobacterales</taxon>
        <taxon>Enterobacteriaceae</taxon>
        <taxon>Salmonella</taxon>
    </lineage>
</organism>
<accession>A0A8E6MQE3</accession>
<geneLocation type="plasmid" evidence="1">
    <name>pCFSAN001015</name>
</geneLocation>
<reference evidence="1" key="2">
    <citation type="submission" date="2021-05" db="EMBL/GenBank/DDBJ databases">
        <title>Whole genome PacBio Sequel sequence of Salmonella enterica subsp. enterica.</title>
        <authorList>
            <person name="Hoffmann M."/>
            <person name="Balkey M."/>
            <person name="Luo Y."/>
        </authorList>
    </citation>
    <scope>NUCLEOTIDE SEQUENCE</scope>
    <source>
        <plasmid evidence="1">pCFSAN001015</plasmid>
    </source>
</reference>
<protein>
    <recommendedName>
        <fullName evidence="2">AreA</fullName>
    </recommendedName>
</protein>
<reference evidence="1" key="1">
    <citation type="submission" date="2018-07" db="EMBL/GenBank/DDBJ databases">
        <authorList>
            <consortium name="GenomeTrakr network: Whole genome sequencing for foodborne pathogen traceback"/>
        </authorList>
    </citation>
    <scope>NUCLEOTIDE SEQUENCE</scope>
    <source>
        <plasmid evidence="1">pCFSAN001015</plasmid>
    </source>
</reference>